<dbReference type="InterPro" id="IPR029063">
    <property type="entry name" value="SAM-dependent_MTases_sf"/>
</dbReference>
<dbReference type="AlphaFoldDB" id="Q1QN42"/>
<evidence type="ECO:0000259" key="1">
    <source>
        <dbReference type="Pfam" id="PF01593"/>
    </source>
</evidence>
<dbReference type="SUPFAM" id="SSF53335">
    <property type="entry name" value="S-adenosyl-L-methionine-dependent methyltransferases"/>
    <property type="match status" value="1"/>
</dbReference>
<dbReference type="InterPro" id="IPR013216">
    <property type="entry name" value="Methyltransf_11"/>
</dbReference>
<dbReference type="Pfam" id="PF01593">
    <property type="entry name" value="Amino_oxidase"/>
    <property type="match status" value="1"/>
</dbReference>
<dbReference type="InterPro" id="IPR002937">
    <property type="entry name" value="Amino_oxidase"/>
</dbReference>
<dbReference type="GO" id="GO:0016491">
    <property type="term" value="F:oxidoreductase activity"/>
    <property type="evidence" value="ECO:0007669"/>
    <property type="project" value="InterPro"/>
</dbReference>
<dbReference type="Gene3D" id="3.50.50.60">
    <property type="entry name" value="FAD/NAD(P)-binding domain"/>
    <property type="match status" value="1"/>
</dbReference>
<dbReference type="PRINTS" id="PR00419">
    <property type="entry name" value="ADXRDTASE"/>
</dbReference>
<dbReference type="InterPro" id="IPR036188">
    <property type="entry name" value="FAD/NAD-bd_sf"/>
</dbReference>
<dbReference type="GO" id="GO:0008757">
    <property type="term" value="F:S-adenosylmethionine-dependent methyltransferase activity"/>
    <property type="evidence" value="ECO:0007669"/>
    <property type="project" value="InterPro"/>
</dbReference>
<reference evidence="3 4" key="1">
    <citation type="submission" date="2006-03" db="EMBL/GenBank/DDBJ databases">
        <title>Complete sequence of chromosome of Nitrobacter hamburgensis X14.</title>
        <authorList>
            <consortium name="US DOE Joint Genome Institute"/>
            <person name="Copeland A."/>
            <person name="Lucas S."/>
            <person name="Lapidus A."/>
            <person name="Barry K."/>
            <person name="Detter J.C."/>
            <person name="Glavina del Rio T."/>
            <person name="Hammon N."/>
            <person name="Israni S."/>
            <person name="Dalin E."/>
            <person name="Tice H."/>
            <person name="Pitluck S."/>
            <person name="Chain P."/>
            <person name="Malfatti S."/>
            <person name="Shin M."/>
            <person name="Vergez L."/>
            <person name="Schmutz J."/>
            <person name="Larimer F."/>
            <person name="Land M."/>
            <person name="Hauser L."/>
            <person name="Kyrpides N."/>
            <person name="Ivanova N."/>
            <person name="Ward B."/>
            <person name="Arp D."/>
            <person name="Klotz M."/>
            <person name="Stein L."/>
            <person name="O'Mullan G."/>
            <person name="Starkenburg S."/>
            <person name="Sayavedra L."/>
            <person name="Poret-Peterson A.T."/>
            <person name="Gentry M.E."/>
            <person name="Bruce D."/>
            <person name="Richardson P."/>
        </authorList>
    </citation>
    <scope>NUCLEOTIDE SEQUENCE [LARGE SCALE GENOMIC DNA]</scope>
    <source>
        <strain evidence="4">DSM 10229 / NCIMB 13809 / X14</strain>
    </source>
</reference>
<dbReference type="KEGG" id="nha:Nham_1533"/>
<dbReference type="EMBL" id="CP000319">
    <property type="protein sequence ID" value="ABE62355.1"/>
    <property type="molecule type" value="Genomic_DNA"/>
</dbReference>
<sequence length="682" mass="76148">MLDLAIVGGGPGGLMSAWHLRKKLGELCRVTIFEASDRLGGKLLTHKFETAPAMYEAGVAEIYDYSATGPDPLRELIQHFGLQTIPMDAGQVQLDGELLDDVSGMRRKYGAGTADAIVAFRKRCTEMISPIEYYEGARGNEHPWAFMTAEELLDKEVADPVARRFFKVMARSDIATESHNTNGLNALKNFVMDVDGYIGLYSIQNGNEQLIDCLRAEVDADIQLNHRVLKVGKTPAGRYQLDMMNGKGPETRDFDLVIMCLPHSWLATMGWDGEQLRKSMVKHVAYFDRPAHYLRVSILFDEPFWGEKISGAWFMSEAFGGCCVYNEGARHDVGRHGVLNWLIAGSDALAFANLSDKELIDAALKSLPASLGNARAHVLEGKIHRWMSAVNAIPGGLPARDVMTNHRPEPKAHPGLVVVGDYLFDSTLNGLLDSSDAATDIIVTEMMKLRRARDESRAIAFSPIDRDYFENYRGLGPYREVWQQFSDPDFLMNLIGIAWNRTTNYKLLVAGSASGELVGALRARGIDAWGIENNRAIHAMTPPALQAFNRFGSIVDMPFEDGQFDFVYETSLCHVSESRTRRAVRELNRVVKTGLIFGSVTSDMKPALIDLYDLQRGVKKLGTWWEWSEIFFNNGFDLAMNRNDRTDELWAAAIAANKGPDRWYADAESLRYSLFDKVEGSD</sequence>
<protein>
    <submittedName>
        <fullName evidence="3">Amine oxidase</fullName>
    </submittedName>
</protein>
<dbReference type="InterPro" id="IPR050464">
    <property type="entry name" value="Zeta_carotene_desat/Oxidored"/>
</dbReference>
<dbReference type="Proteomes" id="UP000001953">
    <property type="component" value="Chromosome"/>
</dbReference>
<dbReference type="eggNOG" id="COG1232">
    <property type="taxonomic scope" value="Bacteria"/>
</dbReference>
<evidence type="ECO:0000259" key="2">
    <source>
        <dbReference type="Pfam" id="PF08241"/>
    </source>
</evidence>
<dbReference type="SUPFAM" id="SSF54373">
    <property type="entry name" value="FAD-linked reductases, C-terminal domain"/>
    <property type="match status" value="1"/>
</dbReference>
<dbReference type="STRING" id="323097.Nham_1533"/>
<gene>
    <name evidence="3" type="ordered locus">Nham_1533</name>
</gene>
<evidence type="ECO:0000313" key="4">
    <source>
        <dbReference type="Proteomes" id="UP000001953"/>
    </source>
</evidence>
<feature type="domain" description="Methyltransferase type 11" evidence="2">
    <location>
        <begin position="510"/>
        <end position="594"/>
    </location>
</feature>
<dbReference type="PANTHER" id="PTHR42923">
    <property type="entry name" value="PROTOPORPHYRINOGEN OXIDASE"/>
    <property type="match status" value="1"/>
</dbReference>
<dbReference type="Gene3D" id="3.40.50.150">
    <property type="entry name" value="Vaccinia Virus protein VP39"/>
    <property type="match status" value="1"/>
</dbReference>
<dbReference type="RefSeq" id="WP_011510044.1">
    <property type="nucleotide sequence ID" value="NC_007964.1"/>
</dbReference>
<dbReference type="HOGENOM" id="CLU_399480_0_0_5"/>
<evidence type="ECO:0000313" key="3">
    <source>
        <dbReference type="EMBL" id="ABE62355.1"/>
    </source>
</evidence>
<accession>Q1QN42</accession>
<dbReference type="SUPFAM" id="SSF51905">
    <property type="entry name" value="FAD/NAD(P)-binding domain"/>
    <property type="match status" value="1"/>
</dbReference>
<organism evidence="3 4">
    <name type="scientific">Nitrobacter hamburgensis (strain DSM 10229 / NCIMB 13809 / X14)</name>
    <dbReference type="NCBI Taxonomy" id="323097"/>
    <lineage>
        <taxon>Bacteria</taxon>
        <taxon>Pseudomonadati</taxon>
        <taxon>Pseudomonadota</taxon>
        <taxon>Alphaproteobacteria</taxon>
        <taxon>Hyphomicrobiales</taxon>
        <taxon>Nitrobacteraceae</taxon>
        <taxon>Nitrobacter</taxon>
    </lineage>
</organism>
<dbReference type="Pfam" id="PF08241">
    <property type="entry name" value="Methyltransf_11"/>
    <property type="match status" value="1"/>
</dbReference>
<dbReference type="OrthoDB" id="20837at2"/>
<dbReference type="PANTHER" id="PTHR42923:SF3">
    <property type="entry name" value="PROTOPORPHYRINOGEN OXIDASE"/>
    <property type="match status" value="1"/>
</dbReference>
<feature type="domain" description="Amine oxidase" evidence="1">
    <location>
        <begin position="12"/>
        <end position="424"/>
    </location>
</feature>
<keyword evidence="4" id="KW-1185">Reference proteome</keyword>
<dbReference type="CDD" id="cd02440">
    <property type="entry name" value="AdoMet_MTases"/>
    <property type="match status" value="1"/>
</dbReference>
<name>Q1QN42_NITHX</name>
<proteinExistence type="predicted"/>